<dbReference type="InterPro" id="IPR011990">
    <property type="entry name" value="TPR-like_helical_dom_sf"/>
</dbReference>
<dbReference type="PROSITE" id="PS50250">
    <property type="entry name" value="PCI"/>
    <property type="match status" value="1"/>
</dbReference>
<evidence type="ECO:0000313" key="4">
    <source>
        <dbReference type="EMBL" id="KAG8465735.1"/>
    </source>
</evidence>
<dbReference type="OMA" id="ESKIYHA"/>
<evidence type="ECO:0000313" key="5">
    <source>
        <dbReference type="Proteomes" id="UP000751190"/>
    </source>
</evidence>
<dbReference type="Gene3D" id="1.25.40.570">
    <property type="match status" value="1"/>
</dbReference>
<gene>
    <name evidence="4" type="ORF">KFE25_005305</name>
</gene>
<reference evidence="4" key="1">
    <citation type="submission" date="2021-05" db="EMBL/GenBank/DDBJ databases">
        <title>The genome of the haptophyte Pavlova lutheri (Diacronema luteri, Pavlovales) - a model for lipid biosynthesis in eukaryotic algae.</title>
        <authorList>
            <person name="Hulatt C.J."/>
            <person name="Posewitz M.C."/>
        </authorList>
    </citation>
    <scope>NUCLEOTIDE SEQUENCE</scope>
    <source>
        <strain evidence="4">NIVA-4/92</strain>
    </source>
</reference>
<dbReference type="InterPro" id="IPR036390">
    <property type="entry name" value="WH_DNA-bd_sf"/>
</dbReference>
<dbReference type="PANTHER" id="PTHR10678">
    <property type="entry name" value="26S PROTEASOME NON-ATPASE REGULATORY SUBUNIT 11/COP9 SIGNALOSOME COMPLEX SUBUNIT 2"/>
    <property type="match status" value="1"/>
</dbReference>
<comment type="similarity">
    <text evidence="1">Belongs to the proteasome subunit S9 family.</text>
</comment>
<comment type="caution">
    <text evidence="4">The sequence shown here is derived from an EMBL/GenBank/DDBJ whole genome shotgun (WGS) entry which is preliminary data.</text>
</comment>
<dbReference type="FunFam" id="1.25.40.570:FF:000007">
    <property type="entry name" value="26S proteasome non-ATPase regulatory subunit 11"/>
    <property type="match status" value="1"/>
</dbReference>
<evidence type="ECO:0000256" key="1">
    <source>
        <dbReference type="ARBA" id="ARBA00007454"/>
    </source>
</evidence>
<dbReference type="GO" id="GO:0030163">
    <property type="term" value="P:protein catabolic process"/>
    <property type="evidence" value="ECO:0007669"/>
    <property type="project" value="UniProtKB-ARBA"/>
</dbReference>
<evidence type="ECO:0000259" key="3">
    <source>
        <dbReference type="PROSITE" id="PS50250"/>
    </source>
</evidence>
<dbReference type="SUPFAM" id="SSF46785">
    <property type="entry name" value="Winged helix' DNA-binding domain"/>
    <property type="match status" value="1"/>
</dbReference>
<name>A0A8J5XPR5_DIALT</name>
<dbReference type="InterPro" id="IPR040780">
    <property type="entry name" value="Rpn6_C_helix"/>
</dbReference>
<dbReference type="InterPro" id="IPR040773">
    <property type="entry name" value="Rpn6_N"/>
</dbReference>
<evidence type="ECO:0000256" key="2">
    <source>
        <dbReference type="ARBA" id="ARBA00022942"/>
    </source>
</evidence>
<dbReference type="SMART" id="SM00753">
    <property type="entry name" value="PAM"/>
    <property type="match status" value="1"/>
</dbReference>
<dbReference type="SUPFAM" id="SSF48452">
    <property type="entry name" value="TPR-like"/>
    <property type="match status" value="1"/>
</dbReference>
<dbReference type="InterPro" id="IPR000717">
    <property type="entry name" value="PCI_dom"/>
</dbReference>
<keyword evidence="2" id="KW-0647">Proteasome</keyword>
<feature type="domain" description="PCI" evidence="3">
    <location>
        <begin position="227"/>
        <end position="392"/>
    </location>
</feature>
<organism evidence="4 5">
    <name type="scientific">Diacronema lutheri</name>
    <name type="common">Unicellular marine alga</name>
    <name type="synonym">Monochrysis lutheri</name>
    <dbReference type="NCBI Taxonomy" id="2081491"/>
    <lineage>
        <taxon>Eukaryota</taxon>
        <taxon>Haptista</taxon>
        <taxon>Haptophyta</taxon>
        <taxon>Pavlovophyceae</taxon>
        <taxon>Pavlovales</taxon>
        <taxon>Pavlovaceae</taxon>
        <taxon>Diacronema</taxon>
    </lineage>
</organism>
<protein>
    <recommendedName>
        <fullName evidence="3">PCI domain-containing protein</fullName>
    </recommendedName>
</protein>
<proteinExistence type="inferred from homology"/>
<dbReference type="Proteomes" id="UP000751190">
    <property type="component" value="Unassembled WGS sequence"/>
</dbReference>
<accession>A0A8J5XPR5</accession>
<dbReference type="AlphaFoldDB" id="A0A8J5XPR5"/>
<dbReference type="Pfam" id="PF18503">
    <property type="entry name" value="RPN6_C_helix"/>
    <property type="match status" value="1"/>
</dbReference>
<sequence length="423" mass="46905">MDIDLAETFATAEALEGQAGKYAEAVRLFLSIINTERESDEVSRLKEGAIYKLGALYARGREPEQLRVLLQSIRPFFATVPKAKTAKIVRSLIDLVSQIPDTLAFQIELCRDSIEWCRAEKRSFLRQRIESRLASLLLEAGDYNKALDLLADLLREVKRLDDKPLLVEIELVEAKVHHALRNLPKAKASLTSARTAANSIYCPPALQAQIDLMAGTLHAEERDYKTAFSYFYEAFENCEASGNSAQAVLCLKYMLLTKVMTENSDEVNAIISGKAGTRHAGDAMDAMRAVAAAHKKRSLADFEAATAAYAAHLRDDPLVSHHLGTLYDVLLQSNICRIIEPFSRVEIAHVSQLIGLPVGKVEAKLSQMILDRKFHGILDQGAGCLVAFDEEHKERTYDAALETMRTMGAVVDSLYLKAHKITS</sequence>
<dbReference type="SMART" id="SM00088">
    <property type="entry name" value="PINT"/>
    <property type="match status" value="1"/>
</dbReference>
<keyword evidence="5" id="KW-1185">Reference proteome</keyword>
<dbReference type="InterPro" id="IPR050871">
    <property type="entry name" value="26S_Proteasome/COP9_Components"/>
</dbReference>
<dbReference type="Pfam" id="PF01399">
    <property type="entry name" value="PCI"/>
    <property type="match status" value="1"/>
</dbReference>
<dbReference type="GO" id="GO:0000502">
    <property type="term" value="C:proteasome complex"/>
    <property type="evidence" value="ECO:0007669"/>
    <property type="project" value="UniProtKB-KW"/>
</dbReference>
<dbReference type="OrthoDB" id="1418352at2759"/>
<dbReference type="EMBL" id="JAGTXO010000009">
    <property type="protein sequence ID" value="KAG8465735.1"/>
    <property type="molecule type" value="Genomic_DNA"/>
</dbReference>
<dbReference type="Pfam" id="PF18055">
    <property type="entry name" value="RPN6_N"/>
    <property type="match status" value="1"/>
</dbReference>